<comment type="caution">
    <text evidence="1">The sequence shown here is derived from an EMBL/GenBank/DDBJ whole genome shotgun (WGS) entry which is preliminary data.</text>
</comment>
<dbReference type="EMBL" id="LAZR01008780">
    <property type="protein sequence ID" value="KKM76606.1"/>
    <property type="molecule type" value="Genomic_DNA"/>
</dbReference>
<reference evidence="1" key="1">
    <citation type="journal article" date="2015" name="Nature">
        <title>Complex archaea that bridge the gap between prokaryotes and eukaryotes.</title>
        <authorList>
            <person name="Spang A."/>
            <person name="Saw J.H."/>
            <person name="Jorgensen S.L."/>
            <person name="Zaremba-Niedzwiedzka K."/>
            <person name="Martijn J."/>
            <person name="Lind A.E."/>
            <person name="van Eijk R."/>
            <person name="Schleper C."/>
            <person name="Guy L."/>
            <person name="Ettema T.J."/>
        </authorList>
    </citation>
    <scope>NUCLEOTIDE SEQUENCE</scope>
</reference>
<proteinExistence type="predicted"/>
<accession>A0A0F9KPA6</accession>
<dbReference type="AlphaFoldDB" id="A0A0F9KPA6"/>
<organism evidence="1">
    <name type="scientific">marine sediment metagenome</name>
    <dbReference type="NCBI Taxonomy" id="412755"/>
    <lineage>
        <taxon>unclassified sequences</taxon>
        <taxon>metagenomes</taxon>
        <taxon>ecological metagenomes</taxon>
    </lineage>
</organism>
<evidence type="ECO:0000313" key="1">
    <source>
        <dbReference type="EMBL" id="KKM76606.1"/>
    </source>
</evidence>
<gene>
    <name evidence="1" type="ORF">LCGC14_1378470</name>
</gene>
<name>A0A0F9KPA6_9ZZZZ</name>
<sequence>MAKTISAALLSAQQSLNRKPYTRAVFTSKDEGTTYDYSFDPSVTTNRFFHIEHYILVYDDYATIVLMNEDNAVPDLRGYYVDVGYGYDTSGDGGSGNEKSDTPRLWVYSQHHVSAPGQEIVILLLEGIWRRMARKLVDVEATLPLIYHLPGNYRTFNTLTIYGLIQYLVVTIYGYTLQALGTEDDGIVDNLPVEFNINVSAFDYMNSMLMRLVAMTKTYLIATPNKQFKVVYPEIGDAVDFTYYSDQIPEFLEYTERKSVLLPNHIIVYGNYVEPTLENGLVTGWENIITSEVSEVGTDEEDVLEIQVAQGIRSQGALDDFRDSLMQKAKAQTVSGRMTGPMDIRVELIDRLEILDSRNL</sequence>
<protein>
    <submittedName>
        <fullName evidence="1">Uncharacterized protein</fullName>
    </submittedName>
</protein>